<proteinExistence type="predicted"/>
<reference evidence="1 2" key="1">
    <citation type="journal article" date="2019" name="Sci. Rep.">
        <title>Orb-weaving spider Araneus ventricosus genome elucidates the spidroin gene catalogue.</title>
        <authorList>
            <person name="Kono N."/>
            <person name="Nakamura H."/>
            <person name="Ohtoshi R."/>
            <person name="Moran D.A.P."/>
            <person name="Shinohara A."/>
            <person name="Yoshida Y."/>
            <person name="Fujiwara M."/>
            <person name="Mori M."/>
            <person name="Tomita M."/>
            <person name="Arakawa K."/>
        </authorList>
    </citation>
    <scope>NUCLEOTIDE SEQUENCE [LARGE SCALE GENOMIC DNA]</scope>
</reference>
<evidence type="ECO:0000313" key="2">
    <source>
        <dbReference type="Proteomes" id="UP000499080"/>
    </source>
</evidence>
<dbReference type="EMBL" id="BGPR01076228">
    <property type="protein sequence ID" value="GBL60042.1"/>
    <property type="molecule type" value="Genomic_DNA"/>
</dbReference>
<gene>
    <name evidence="1" type="ORF">AVEN_20446_1</name>
</gene>
<dbReference type="Proteomes" id="UP000499080">
    <property type="component" value="Unassembled WGS sequence"/>
</dbReference>
<dbReference type="AlphaFoldDB" id="A0A4Y1ZNB2"/>
<organism evidence="1 2">
    <name type="scientific">Araneus ventricosus</name>
    <name type="common">Orbweaver spider</name>
    <name type="synonym">Epeira ventricosa</name>
    <dbReference type="NCBI Taxonomy" id="182803"/>
    <lineage>
        <taxon>Eukaryota</taxon>
        <taxon>Metazoa</taxon>
        <taxon>Ecdysozoa</taxon>
        <taxon>Arthropoda</taxon>
        <taxon>Chelicerata</taxon>
        <taxon>Arachnida</taxon>
        <taxon>Araneae</taxon>
        <taxon>Araneomorphae</taxon>
        <taxon>Entelegynae</taxon>
        <taxon>Araneoidea</taxon>
        <taxon>Araneidae</taxon>
        <taxon>Araneus</taxon>
    </lineage>
</organism>
<name>A0A4Y1ZNB2_ARAVE</name>
<accession>A0A4Y1ZNB2</accession>
<sequence length="70" mass="7393">MIRLPLRVVDSVIVAGSWELGGGLGNGGTIQMVKEGPFRLAGGTLFFLQQEQSSRKGIQSLNTGQTTSDS</sequence>
<protein>
    <submittedName>
        <fullName evidence="1">Uncharacterized protein</fullName>
    </submittedName>
</protein>
<evidence type="ECO:0000313" key="1">
    <source>
        <dbReference type="EMBL" id="GBL60042.1"/>
    </source>
</evidence>
<comment type="caution">
    <text evidence="1">The sequence shown here is derived from an EMBL/GenBank/DDBJ whole genome shotgun (WGS) entry which is preliminary data.</text>
</comment>
<keyword evidence="2" id="KW-1185">Reference proteome</keyword>